<comment type="caution">
    <text evidence="1">The sequence shown here is derived from an EMBL/GenBank/DDBJ whole genome shotgun (WGS) entry which is preliminary data.</text>
</comment>
<gene>
    <name evidence="1" type="ORF">M9H77_18108</name>
</gene>
<name>A0ACC0B6H5_CATRO</name>
<sequence>MKTHSDQGYSSGYDLVLASIRGLHCTWLVPRARASSVLDSGEWIHLKRAEDRGGCSLISLHGHRIMIYGGTAALWRARRGSKLRNHYSAYKHVDSLTIRGHSSVERQAEAAVDLVAGLGALVQFVYYFTLPISECEDGELASAPPEWEVEPRIELKTEDEPTFQTALSKIAEVKYPDCDIYVVILFGDLIALPFEGYGVILGMDCCLNITLRQTVDGSWLSLANRTAIIMLSILFRELGYLIGTQDLSTRSVSRLGRVHLLEEGCEPRRVWPNRSTWTPHHALRWDGRLVESQEGLETKVGPRVDLINSGRSEIQ</sequence>
<accession>A0ACC0B6H5</accession>
<evidence type="ECO:0000313" key="1">
    <source>
        <dbReference type="EMBL" id="KAI5668255.1"/>
    </source>
</evidence>
<evidence type="ECO:0000313" key="2">
    <source>
        <dbReference type="Proteomes" id="UP001060085"/>
    </source>
</evidence>
<organism evidence="1 2">
    <name type="scientific">Catharanthus roseus</name>
    <name type="common">Madagascar periwinkle</name>
    <name type="synonym">Vinca rosea</name>
    <dbReference type="NCBI Taxonomy" id="4058"/>
    <lineage>
        <taxon>Eukaryota</taxon>
        <taxon>Viridiplantae</taxon>
        <taxon>Streptophyta</taxon>
        <taxon>Embryophyta</taxon>
        <taxon>Tracheophyta</taxon>
        <taxon>Spermatophyta</taxon>
        <taxon>Magnoliopsida</taxon>
        <taxon>eudicotyledons</taxon>
        <taxon>Gunneridae</taxon>
        <taxon>Pentapetalae</taxon>
        <taxon>asterids</taxon>
        <taxon>lamiids</taxon>
        <taxon>Gentianales</taxon>
        <taxon>Apocynaceae</taxon>
        <taxon>Rauvolfioideae</taxon>
        <taxon>Vinceae</taxon>
        <taxon>Catharanthinae</taxon>
        <taxon>Catharanthus</taxon>
    </lineage>
</organism>
<protein>
    <submittedName>
        <fullName evidence="1">Uncharacterized protein</fullName>
    </submittedName>
</protein>
<proteinExistence type="predicted"/>
<dbReference type="Proteomes" id="UP001060085">
    <property type="component" value="Linkage Group LG04"/>
</dbReference>
<reference evidence="2" key="1">
    <citation type="journal article" date="2023" name="Nat. Plants">
        <title>Single-cell RNA sequencing provides a high-resolution roadmap for understanding the multicellular compartmentation of specialized metabolism.</title>
        <authorList>
            <person name="Sun S."/>
            <person name="Shen X."/>
            <person name="Li Y."/>
            <person name="Li Y."/>
            <person name="Wang S."/>
            <person name="Li R."/>
            <person name="Zhang H."/>
            <person name="Shen G."/>
            <person name="Guo B."/>
            <person name="Wei J."/>
            <person name="Xu J."/>
            <person name="St-Pierre B."/>
            <person name="Chen S."/>
            <person name="Sun C."/>
        </authorList>
    </citation>
    <scope>NUCLEOTIDE SEQUENCE [LARGE SCALE GENOMIC DNA]</scope>
</reference>
<keyword evidence="2" id="KW-1185">Reference proteome</keyword>
<dbReference type="EMBL" id="CM044704">
    <property type="protein sequence ID" value="KAI5668255.1"/>
    <property type="molecule type" value="Genomic_DNA"/>
</dbReference>